<dbReference type="PANTHER" id="PTHR30055">
    <property type="entry name" value="HTH-TYPE TRANSCRIPTIONAL REGULATOR RUTR"/>
    <property type="match status" value="1"/>
</dbReference>
<keyword evidence="3" id="KW-0804">Transcription</keyword>
<dbReference type="SUPFAM" id="SSF48498">
    <property type="entry name" value="Tetracyclin repressor-like, C-terminal domain"/>
    <property type="match status" value="1"/>
</dbReference>
<dbReference type="SUPFAM" id="SSF46689">
    <property type="entry name" value="Homeodomain-like"/>
    <property type="match status" value="1"/>
</dbReference>
<dbReference type="EMBL" id="JACYXI010000008">
    <property type="protein sequence ID" value="MBD8892646.1"/>
    <property type="molecule type" value="Genomic_DNA"/>
</dbReference>
<evidence type="ECO:0000313" key="6">
    <source>
        <dbReference type="EMBL" id="MBD8892646.1"/>
    </source>
</evidence>
<evidence type="ECO:0000259" key="5">
    <source>
        <dbReference type="PROSITE" id="PS50977"/>
    </source>
</evidence>
<organism evidence="6 7">
    <name type="scientific">Roseibium litorale</name>
    <dbReference type="NCBI Taxonomy" id="2803841"/>
    <lineage>
        <taxon>Bacteria</taxon>
        <taxon>Pseudomonadati</taxon>
        <taxon>Pseudomonadota</taxon>
        <taxon>Alphaproteobacteria</taxon>
        <taxon>Hyphomicrobiales</taxon>
        <taxon>Stappiaceae</taxon>
        <taxon>Roseibium</taxon>
    </lineage>
</organism>
<dbReference type="PRINTS" id="PR00455">
    <property type="entry name" value="HTHTETR"/>
</dbReference>
<dbReference type="PROSITE" id="PS50977">
    <property type="entry name" value="HTH_TETR_2"/>
    <property type="match status" value="1"/>
</dbReference>
<dbReference type="InterPro" id="IPR050109">
    <property type="entry name" value="HTH-type_TetR-like_transc_reg"/>
</dbReference>
<name>A0ABR9CQW0_9HYPH</name>
<accession>A0ABR9CQW0</accession>
<evidence type="ECO:0000256" key="3">
    <source>
        <dbReference type="ARBA" id="ARBA00023163"/>
    </source>
</evidence>
<keyword evidence="7" id="KW-1185">Reference proteome</keyword>
<reference evidence="6 7" key="2">
    <citation type="journal article" date="2021" name="Int. J. Syst. Evol. Microbiol.">
        <title>Roseibium litorale sp. nov., isolated from a tidal flat sediment and proposal for the reclassification of Labrenzia polysiphoniae as Roseibium polysiphoniae comb. nov.</title>
        <authorList>
            <person name="Liu Y."/>
            <person name="Pei T."/>
            <person name="Du J."/>
            <person name="Chao M."/>
            <person name="Deng M.R."/>
            <person name="Zhu H."/>
        </authorList>
    </citation>
    <scope>NUCLEOTIDE SEQUENCE [LARGE SCALE GENOMIC DNA]</scope>
    <source>
        <strain evidence="6 7">4C16A</strain>
    </source>
</reference>
<evidence type="ECO:0000313" key="7">
    <source>
        <dbReference type="Proteomes" id="UP000632063"/>
    </source>
</evidence>
<proteinExistence type="predicted"/>
<dbReference type="InterPro" id="IPR036271">
    <property type="entry name" value="Tet_transcr_reg_TetR-rel_C_sf"/>
</dbReference>
<dbReference type="RefSeq" id="WP_192148772.1">
    <property type="nucleotide sequence ID" value="NZ_JACYXI010000008.1"/>
</dbReference>
<keyword evidence="2 4" id="KW-0238">DNA-binding</keyword>
<evidence type="ECO:0000256" key="2">
    <source>
        <dbReference type="ARBA" id="ARBA00023125"/>
    </source>
</evidence>
<dbReference type="Pfam" id="PF21597">
    <property type="entry name" value="TetR_C_43"/>
    <property type="match status" value="1"/>
</dbReference>
<evidence type="ECO:0000256" key="4">
    <source>
        <dbReference type="PROSITE-ProRule" id="PRU00335"/>
    </source>
</evidence>
<dbReference type="InterPro" id="IPR001647">
    <property type="entry name" value="HTH_TetR"/>
</dbReference>
<protein>
    <submittedName>
        <fullName evidence="6">TetR/AcrR family transcriptional regulator</fullName>
    </submittedName>
</protein>
<evidence type="ECO:0000256" key="1">
    <source>
        <dbReference type="ARBA" id="ARBA00023015"/>
    </source>
</evidence>
<keyword evidence="1" id="KW-0805">Transcription regulation</keyword>
<dbReference type="PANTHER" id="PTHR30055:SF234">
    <property type="entry name" value="HTH-TYPE TRANSCRIPTIONAL REGULATOR BETI"/>
    <property type="match status" value="1"/>
</dbReference>
<reference evidence="7" key="1">
    <citation type="submission" date="2020-09" db="EMBL/GenBank/DDBJ databases">
        <title>The genome sequence of strain Labrenzia suaedae 4C16A.</title>
        <authorList>
            <person name="Liu Y."/>
        </authorList>
    </citation>
    <scope>NUCLEOTIDE SEQUENCE [LARGE SCALE GENOMIC DNA]</scope>
    <source>
        <strain evidence="7">4C16A</strain>
    </source>
</reference>
<dbReference type="InterPro" id="IPR009057">
    <property type="entry name" value="Homeodomain-like_sf"/>
</dbReference>
<gene>
    <name evidence="6" type="ORF">IG616_13955</name>
</gene>
<comment type="caution">
    <text evidence="6">The sequence shown here is derived from an EMBL/GenBank/DDBJ whole genome shotgun (WGS) entry which is preliminary data.</text>
</comment>
<dbReference type="InterPro" id="IPR049445">
    <property type="entry name" value="TetR_SbtR-like_C"/>
</dbReference>
<dbReference type="Proteomes" id="UP000632063">
    <property type="component" value="Unassembled WGS sequence"/>
</dbReference>
<dbReference type="Pfam" id="PF00440">
    <property type="entry name" value="TetR_N"/>
    <property type="match status" value="1"/>
</dbReference>
<feature type="domain" description="HTH tetR-type" evidence="5">
    <location>
        <begin position="12"/>
        <end position="71"/>
    </location>
</feature>
<sequence length="197" mass="21380">MTGETPLRADAQRKRVQILAAAEDVFRERGARVSLDEVAKRAGVGIGTLYRRFPTREDLLAATYSARFVAFAETSRTRSPHLDPSDALRCYLEELIQYSNLYRGFAASLGTVLQIGTPGCRATLGEGARLLDIAQKAGAVRPDVIFDDLICVATAISLATEQDSSPRPRIVHLVNVFLNGIGMQPNPNPPSQAPNMA</sequence>
<feature type="DNA-binding region" description="H-T-H motif" evidence="4">
    <location>
        <begin position="34"/>
        <end position="53"/>
    </location>
</feature>
<dbReference type="Gene3D" id="1.10.357.10">
    <property type="entry name" value="Tetracycline Repressor, domain 2"/>
    <property type="match status" value="1"/>
</dbReference>